<dbReference type="InterPro" id="IPR050297">
    <property type="entry name" value="LipidA_mod_glycosyltrf_83"/>
</dbReference>
<feature type="transmembrane region" description="Helical" evidence="9">
    <location>
        <begin position="210"/>
        <end position="227"/>
    </location>
</feature>
<comment type="subcellular location">
    <subcellularLocation>
        <location evidence="1">Cell membrane</location>
        <topology evidence="1">Multi-pass membrane protein</topology>
    </subcellularLocation>
</comment>
<dbReference type="Pfam" id="PF13231">
    <property type="entry name" value="PMT_2"/>
    <property type="match status" value="1"/>
</dbReference>
<evidence type="ECO:0000256" key="9">
    <source>
        <dbReference type="SAM" id="Phobius"/>
    </source>
</evidence>
<evidence type="ECO:0000259" key="10">
    <source>
        <dbReference type="Pfam" id="PF13231"/>
    </source>
</evidence>
<keyword evidence="4" id="KW-0808">Transferase</keyword>
<reference evidence="12 13" key="1">
    <citation type="journal article" date="2024" name="Int. J. Syst. Evol. Microbiol.">
        <title>Clostridium omnivorum sp. nov., isolated from anoxic soil under the treatment of reductive soil disinfestation.</title>
        <authorList>
            <person name="Ueki A."/>
            <person name="Tonouchi A."/>
            <person name="Kaku N."/>
            <person name="Honma S."/>
            <person name="Ueki K."/>
        </authorList>
    </citation>
    <scope>NUCLEOTIDE SEQUENCE [LARGE SCALE GENOMIC DNA]</scope>
    <source>
        <strain evidence="12 13">E14</strain>
    </source>
</reference>
<feature type="transmembrane region" description="Helical" evidence="9">
    <location>
        <begin position="89"/>
        <end position="108"/>
    </location>
</feature>
<feature type="transmembrane region" description="Helical" evidence="9">
    <location>
        <begin position="417"/>
        <end position="433"/>
    </location>
</feature>
<feature type="transmembrane region" description="Helical" evidence="9">
    <location>
        <begin position="163"/>
        <end position="179"/>
    </location>
</feature>
<proteinExistence type="predicted"/>
<feature type="compositionally biased region" description="Low complexity" evidence="8">
    <location>
        <begin position="712"/>
        <end position="748"/>
    </location>
</feature>
<evidence type="ECO:0000256" key="7">
    <source>
        <dbReference type="ARBA" id="ARBA00023136"/>
    </source>
</evidence>
<evidence type="ECO:0000256" key="1">
    <source>
        <dbReference type="ARBA" id="ARBA00004651"/>
    </source>
</evidence>
<keyword evidence="7 9" id="KW-0472">Membrane</keyword>
<dbReference type="PANTHER" id="PTHR33908">
    <property type="entry name" value="MANNOSYLTRANSFERASE YKCB-RELATED"/>
    <property type="match status" value="1"/>
</dbReference>
<feature type="transmembrane region" description="Helical" evidence="9">
    <location>
        <begin position="545"/>
        <end position="567"/>
    </location>
</feature>
<feature type="region of interest" description="Disordered" evidence="8">
    <location>
        <begin position="712"/>
        <end position="762"/>
    </location>
</feature>
<evidence type="ECO:0000256" key="4">
    <source>
        <dbReference type="ARBA" id="ARBA00022679"/>
    </source>
</evidence>
<keyword evidence="5 9" id="KW-0812">Transmembrane</keyword>
<evidence type="ECO:0000256" key="3">
    <source>
        <dbReference type="ARBA" id="ARBA00022676"/>
    </source>
</evidence>
<feature type="compositionally biased region" description="Gly residues" evidence="8">
    <location>
        <begin position="348"/>
        <end position="364"/>
    </location>
</feature>
<feature type="compositionally biased region" description="Low complexity" evidence="8">
    <location>
        <begin position="280"/>
        <end position="308"/>
    </location>
</feature>
<accession>A0ABQ5N4E3</accession>
<feature type="transmembrane region" description="Helical" evidence="9">
    <location>
        <begin position="139"/>
        <end position="156"/>
    </location>
</feature>
<dbReference type="RefSeq" id="WP_264849358.1">
    <property type="nucleotide sequence ID" value="NZ_BRXR01000001.1"/>
</dbReference>
<evidence type="ECO:0000313" key="13">
    <source>
        <dbReference type="Proteomes" id="UP001208567"/>
    </source>
</evidence>
<comment type="caution">
    <text evidence="12">The sequence shown here is derived from an EMBL/GenBank/DDBJ whole genome shotgun (WGS) entry which is preliminary data.</text>
</comment>
<feature type="transmembrane region" description="Helical" evidence="9">
    <location>
        <begin position="499"/>
        <end position="524"/>
    </location>
</feature>
<feature type="transmembrane region" description="Helical" evidence="9">
    <location>
        <begin position="439"/>
        <end position="461"/>
    </location>
</feature>
<protein>
    <submittedName>
        <fullName evidence="12">Dolichyl-phosphate-mannose--protein mannosyltransferase</fullName>
    </submittedName>
</protein>
<feature type="domain" description="Putative mannosyltransferase YkcA/B-like C-terminal" evidence="11">
    <location>
        <begin position="609"/>
        <end position="697"/>
    </location>
</feature>
<evidence type="ECO:0000256" key="8">
    <source>
        <dbReference type="SAM" id="MobiDB-lite"/>
    </source>
</evidence>
<feature type="compositionally biased region" description="Gly residues" evidence="8">
    <location>
        <begin position="268"/>
        <end position="279"/>
    </location>
</feature>
<dbReference type="InterPro" id="IPR038731">
    <property type="entry name" value="RgtA/B/C-like"/>
</dbReference>
<dbReference type="Pfam" id="PF24878">
    <property type="entry name" value="YkcB_C"/>
    <property type="match status" value="1"/>
</dbReference>
<dbReference type="Proteomes" id="UP001208567">
    <property type="component" value="Unassembled WGS sequence"/>
</dbReference>
<keyword evidence="3 12" id="KW-0328">Glycosyltransferase</keyword>
<dbReference type="InterPro" id="IPR056785">
    <property type="entry name" value="YkcA/B-like_C"/>
</dbReference>
<feature type="transmembrane region" description="Helical" evidence="9">
    <location>
        <begin position="115"/>
        <end position="133"/>
    </location>
</feature>
<evidence type="ECO:0000256" key="5">
    <source>
        <dbReference type="ARBA" id="ARBA00022692"/>
    </source>
</evidence>
<gene>
    <name evidence="12" type="ORF">bsdE14_15030</name>
</gene>
<sequence length="775" mass="82017">MKKLKLTKENIALALITVLSAILNLGNLSIEGTANAYYAAAVKSMTVSFKNFFFVAFDPAGFVTIDKPPLGFWLQAISAKIFGYSGWSILLPQALAGVISVVLIYVIVKRSFGSAAGLISALCLAVTPVFVAVSRNNSVDNTLVMVLLLACLALSSAAEKGKFKYLILSLALVGVGFNVKMLQAYMIAPALYITYLLTTSVSFKKRIIHLAAGTAVLVAVSLSWALIVDSIPASSRPYVDSSTNNTVMELITGHNGIERLSLSSNSNNGGGGAPGGMPGGRNNDSNSSAAQNPNSNNSNSSEQNQANQGFPGNPPSGDGNTQGNPPSGMPGNPPSGDGQMGQRPDGDMQGGPMGGGSSGLQGTFGGETKSGITRLFSKNILSDQIVWFIPLAVLGFIAAAIKEKLNYKLDNKKKQALMLWFMWFLPVFIYFSFNTGTFHSYYLTMLAPAVAALTGIGLTSMWELYNEGGWKSWYLPVSLLANGAVQLLMQYYFVSTSSIIKVLMVLLIVLCFGSSIVLGISNLAKKNTNNNDKINQENNNNFKKIFVSLAMIGLLITPLVGSSTVLFTKLNGSFPAAGLELLSSVATQGAGQMGSNGPMDMAGNSNSKLIEYLQQNKTSSQKYLLVVSNANEAADIIVQTGEPVMAIGGFLGNDKSITLDQFKELVKKGEVRYVMTGGMKGGGSGNASNEIMNWVQQTGTLVSSSEYGVTNAATNQTNNNASSSNTQTNTSNTDSANAKTNNNNASQDNQRHDGFGGGNSGQLYDLKAYTDSLTK</sequence>
<organism evidence="12 13">
    <name type="scientific">Clostridium omnivorum</name>
    <dbReference type="NCBI Taxonomy" id="1604902"/>
    <lineage>
        <taxon>Bacteria</taxon>
        <taxon>Bacillati</taxon>
        <taxon>Bacillota</taxon>
        <taxon>Clostridia</taxon>
        <taxon>Eubacteriales</taxon>
        <taxon>Clostridiaceae</taxon>
        <taxon>Clostridium</taxon>
    </lineage>
</organism>
<evidence type="ECO:0000259" key="11">
    <source>
        <dbReference type="Pfam" id="PF24878"/>
    </source>
</evidence>
<feature type="transmembrane region" description="Helical" evidence="9">
    <location>
        <begin position="385"/>
        <end position="405"/>
    </location>
</feature>
<keyword evidence="6 9" id="KW-1133">Transmembrane helix</keyword>
<dbReference type="GO" id="GO:0016757">
    <property type="term" value="F:glycosyltransferase activity"/>
    <property type="evidence" value="ECO:0007669"/>
    <property type="project" value="UniProtKB-KW"/>
</dbReference>
<evidence type="ECO:0000313" key="12">
    <source>
        <dbReference type="EMBL" id="GLC30093.1"/>
    </source>
</evidence>
<evidence type="ECO:0000256" key="2">
    <source>
        <dbReference type="ARBA" id="ARBA00022475"/>
    </source>
</evidence>
<evidence type="ECO:0000256" key="6">
    <source>
        <dbReference type="ARBA" id="ARBA00022989"/>
    </source>
</evidence>
<feature type="domain" description="Glycosyltransferase RgtA/B/C/D-like" evidence="10">
    <location>
        <begin position="66"/>
        <end position="224"/>
    </location>
</feature>
<feature type="region of interest" description="Disordered" evidence="8">
    <location>
        <begin position="259"/>
        <end position="364"/>
    </location>
</feature>
<dbReference type="PANTHER" id="PTHR33908:SF3">
    <property type="entry name" value="UNDECAPRENYL PHOSPHATE-ALPHA-4-AMINO-4-DEOXY-L-ARABINOSE ARABINOSYL TRANSFERASE"/>
    <property type="match status" value="1"/>
</dbReference>
<keyword evidence="2" id="KW-1003">Cell membrane</keyword>
<name>A0ABQ5N4E3_9CLOT</name>
<dbReference type="EMBL" id="BRXR01000001">
    <property type="protein sequence ID" value="GLC30093.1"/>
    <property type="molecule type" value="Genomic_DNA"/>
</dbReference>
<keyword evidence="13" id="KW-1185">Reference proteome</keyword>